<dbReference type="AlphaFoldDB" id="A0AAE0B506"/>
<organism evidence="1 2">
    <name type="scientific">Dipteronia sinensis</name>
    <dbReference type="NCBI Taxonomy" id="43782"/>
    <lineage>
        <taxon>Eukaryota</taxon>
        <taxon>Viridiplantae</taxon>
        <taxon>Streptophyta</taxon>
        <taxon>Embryophyta</taxon>
        <taxon>Tracheophyta</taxon>
        <taxon>Spermatophyta</taxon>
        <taxon>Magnoliopsida</taxon>
        <taxon>eudicotyledons</taxon>
        <taxon>Gunneridae</taxon>
        <taxon>Pentapetalae</taxon>
        <taxon>rosids</taxon>
        <taxon>malvids</taxon>
        <taxon>Sapindales</taxon>
        <taxon>Sapindaceae</taxon>
        <taxon>Hippocastanoideae</taxon>
        <taxon>Acereae</taxon>
        <taxon>Dipteronia</taxon>
    </lineage>
</organism>
<evidence type="ECO:0000313" key="1">
    <source>
        <dbReference type="EMBL" id="KAK3229891.1"/>
    </source>
</evidence>
<protein>
    <submittedName>
        <fullName evidence="1">Uncharacterized protein</fullName>
    </submittedName>
</protein>
<evidence type="ECO:0000313" key="2">
    <source>
        <dbReference type="Proteomes" id="UP001281410"/>
    </source>
</evidence>
<proteinExistence type="predicted"/>
<dbReference type="EMBL" id="JANJYJ010000001">
    <property type="protein sequence ID" value="KAK3229891.1"/>
    <property type="molecule type" value="Genomic_DNA"/>
</dbReference>
<accession>A0AAE0B506</accession>
<sequence length="175" mass="19528">MASVRIANNKIHGLFDSNGAYCVDQQEIESVVIGCFSDLFKAWTTPPDLPFTAEEIRNAIFDMVPTKAPSPNGLPALFYYKFWDTIGINVTEAGHRSLNEGENLSKATQCDQRGCFRDSKCFYARLDDSNNIIIGLESPHALRTRKRKAGSVALKVDMSKVYAAVKWGFLQNVML</sequence>
<dbReference type="Proteomes" id="UP001281410">
    <property type="component" value="Unassembled WGS sequence"/>
</dbReference>
<gene>
    <name evidence="1" type="ORF">Dsin_001772</name>
</gene>
<reference evidence="1" key="1">
    <citation type="journal article" date="2023" name="Plant J.">
        <title>Genome sequences and population genomics provide insights into the demographic history, inbreeding, and mutation load of two 'living fossil' tree species of Dipteronia.</title>
        <authorList>
            <person name="Feng Y."/>
            <person name="Comes H.P."/>
            <person name="Chen J."/>
            <person name="Zhu S."/>
            <person name="Lu R."/>
            <person name="Zhang X."/>
            <person name="Li P."/>
            <person name="Qiu J."/>
            <person name="Olsen K.M."/>
            <person name="Qiu Y."/>
        </authorList>
    </citation>
    <scope>NUCLEOTIDE SEQUENCE</scope>
    <source>
        <strain evidence="1">NBL</strain>
    </source>
</reference>
<name>A0AAE0B506_9ROSI</name>
<keyword evidence="2" id="KW-1185">Reference proteome</keyword>
<comment type="caution">
    <text evidence="1">The sequence shown here is derived from an EMBL/GenBank/DDBJ whole genome shotgun (WGS) entry which is preliminary data.</text>
</comment>